<dbReference type="Proteomes" id="UP000515153">
    <property type="component" value="Unplaced"/>
</dbReference>
<sequence>MMVPSKTDLLVTITGMFVHSHSISFNSHNSSGVDGFSGGGIPGAIGNQRTSVYGDQAHSLQPVIPSRQRQAQYGHREAPRNDHGDYNINDSSNYWAFNNGGSLIRLVKTELGLRSTSDIRPPGANGGRPALANGGGIKAPSPGSNISLHPSSSASNIEHCRQAPHPRRGQATPELPPESGETNFERRAQMSEQVLSKKVQDMERRFASIEASNSCTRHKPNGEAPREAARLHHHDLGLCDFAQLRWATIALDC</sequence>
<keyword evidence="2" id="KW-1185">Reference proteome</keyword>
<accession>A0A6P8B2I3</accession>
<evidence type="ECO:0000313" key="2">
    <source>
        <dbReference type="Proteomes" id="UP000515153"/>
    </source>
</evidence>
<gene>
    <name evidence="3" type="ORF">PgNI_07320</name>
</gene>
<feature type="region of interest" description="Disordered" evidence="1">
    <location>
        <begin position="115"/>
        <end position="183"/>
    </location>
</feature>
<dbReference type="AlphaFoldDB" id="A0A6P8B2I3"/>
<organism evidence="2 3">
    <name type="scientific">Pyricularia grisea</name>
    <name type="common">Crabgrass-specific blast fungus</name>
    <name type="synonym">Magnaporthe grisea</name>
    <dbReference type="NCBI Taxonomy" id="148305"/>
    <lineage>
        <taxon>Eukaryota</taxon>
        <taxon>Fungi</taxon>
        <taxon>Dikarya</taxon>
        <taxon>Ascomycota</taxon>
        <taxon>Pezizomycotina</taxon>
        <taxon>Sordariomycetes</taxon>
        <taxon>Sordariomycetidae</taxon>
        <taxon>Magnaporthales</taxon>
        <taxon>Pyriculariaceae</taxon>
        <taxon>Pyricularia</taxon>
    </lineage>
</organism>
<protein>
    <submittedName>
        <fullName evidence="3">Uncharacterized protein</fullName>
    </submittedName>
</protein>
<proteinExistence type="predicted"/>
<dbReference type="KEGG" id="pgri:PgNI_07320"/>
<reference evidence="3" key="1">
    <citation type="journal article" date="2019" name="Mol. Biol. Evol.">
        <title>Blast fungal genomes show frequent chromosomal changes, gene gains and losses, and effector gene turnover.</title>
        <authorList>
            <person name="Gomez Luciano L.B."/>
            <person name="Jason Tsai I."/>
            <person name="Chuma I."/>
            <person name="Tosa Y."/>
            <person name="Chen Y.H."/>
            <person name="Li J.Y."/>
            <person name="Li M.Y."/>
            <person name="Jade Lu M.Y."/>
            <person name="Nakayashiki H."/>
            <person name="Li W.H."/>
        </authorList>
    </citation>
    <scope>NUCLEOTIDE SEQUENCE</scope>
    <source>
        <strain evidence="3">NI907</strain>
    </source>
</reference>
<dbReference type="RefSeq" id="XP_030981382.1">
    <property type="nucleotide sequence ID" value="XM_031127335.1"/>
</dbReference>
<name>A0A6P8B2I3_PYRGI</name>
<evidence type="ECO:0000256" key="1">
    <source>
        <dbReference type="SAM" id="MobiDB-lite"/>
    </source>
</evidence>
<evidence type="ECO:0000313" key="3">
    <source>
        <dbReference type="RefSeq" id="XP_030981382.1"/>
    </source>
</evidence>
<dbReference type="GeneID" id="41962244"/>
<feature type="compositionally biased region" description="Polar residues" evidence="1">
    <location>
        <begin position="142"/>
        <end position="156"/>
    </location>
</feature>
<reference evidence="3" key="2">
    <citation type="submission" date="2019-10" db="EMBL/GenBank/DDBJ databases">
        <authorList>
            <consortium name="NCBI Genome Project"/>
        </authorList>
    </citation>
    <scope>NUCLEOTIDE SEQUENCE</scope>
    <source>
        <strain evidence="3">NI907</strain>
    </source>
</reference>
<reference evidence="3" key="3">
    <citation type="submission" date="2025-08" db="UniProtKB">
        <authorList>
            <consortium name="RefSeq"/>
        </authorList>
    </citation>
    <scope>IDENTIFICATION</scope>
    <source>
        <strain evidence="3">NI907</strain>
    </source>
</reference>